<keyword evidence="5 7" id="KW-0378">Hydrolase</keyword>
<evidence type="ECO:0000256" key="3">
    <source>
        <dbReference type="ARBA" id="ARBA00022722"/>
    </source>
</evidence>
<accession>A0ABU0BV07</accession>
<evidence type="ECO:0000313" key="8">
    <source>
        <dbReference type="Proteomes" id="UP001230207"/>
    </source>
</evidence>
<evidence type="ECO:0000256" key="1">
    <source>
        <dbReference type="ARBA" id="ARBA00008172"/>
    </source>
</evidence>
<evidence type="ECO:0000313" key="7">
    <source>
        <dbReference type="EMBL" id="MDQ0321305.1"/>
    </source>
</evidence>
<keyword evidence="3" id="KW-0540">Nuclease</keyword>
<keyword evidence="4" id="KW-0255">Endonuclease</keyword>
<comment type="similarity">
    <text evidence="1">Belongs to the YoeB family.</text>
</comment>
<dbReference type="GO" id="GO:0016787">
    <property type="term" value="F:hydrolase activity"/>
    <property type="evidence" value="ECO:0007669"/>
    <property type="project" value="UniProtKB-KW"/>
</dbReference>
<evidence type="ECO:0000256" key="5">
    <source>
        <dbReference type="ARBA" id="ARBA00022801"/>
    </source>
</evidence>
<dbReference type="InterPro" id="IPR035093">
    <property type="entry name" value="RelE/ParE_toxin_dom_sf"/>
</dbReference>
<sequence>MLLIWHQAAWDDYVYWQQTDRAAQLRVNELIKDILPHPFEGLGKPEPLRQNFKGYWSRRITREHRLIYIVSGKGEEQSVTITQCRFLY</sequence>
<dbReference type="Pfam" id="PF06769">
    <property type="entry name" value="YoeB_toxin"/>
    <property type="match status" value="1"/>
</dbReference>
<dbReference type="Gene3D" id="3.30.2310.20">
    <property type="entry name" value="RelE-like"/>
    <property type="match status" value="1"/>
</dbReference>
<dbReference type="PANTHER" id="PTHR38039">
    <property type="entry name" value="TOXIN YOEB"/>
    <property type="match status" value="1"/>
</dbReference>
<dbReference type="Proteomes" id="UP001230207">
    <property type="component" value="Unassembled WGS sequence"/>
</dbReference>
<name>A0ABU0BV07_9HYPH</name>
<proteinExistence type="inferred from homology"/>
<comment type="caution">
    <text evidence="7">The sequence shown here is derived from an EMBL/GenBank/DDBJ whole genome shotgun (WGS) entry which is preliminary data.</text>
</comment>
<evidence type="ECO:0000256" key="2">
    <source>
        <dbReference type="ARBA" id="ARBA00022649"/>
    </source>
</evidence>
<dbReference type="InterPro" id="IPR009614">
    <property type="entry name" value="YoeB_toxin"/>
</dbReference>
<dbReference type="EMBL" id="JAUSVF010000001">
    <property type="protein sequence ID" value="MDQ0321305.1"/>
    <property type="molecule type" value="Genomic_DNA"/>
</dbReference>
<organism evidence="7 8">
    <name type="scientific">Pararhizobium capsulatum DSM 1112</name>
    <dbReference type="NCBI Taxonomy" id="1121113"/>
    <lineage>
        <taxon>Bacteria</taxon>
        <taxon>Pseudomonadati</taxon>
        <taxon>Pseudomonadota</taxon>
        <taxon>Alphaproteobacteria</taxon>
        <taxon>Hyphomicrobiales</taxon>
        <taxon>Rhizobiaceae</taxon>
        <taxon>Rhizobium/Agrobacterium group</taxon>
        <taxon>Pararhizobium</taxon>
    </lineage>
</organism>
<protein>
    <recommendedName>
        <fullName evidence="6">Putative mRNA interferase YoeB</fullName>
    </recommendedName>
</protein>
<gene>
    <name evidence="7" type="ORF">QO002_003443</name>
</gene>
<dbReference type="SUPFAM" id="SSF143011">
    <property type="entry name" value="RelE-like"/>
    <property type="match status" value="1"/>
</dbReference>
<evidence type="ECO:0000256" key="4">
    <source>
        <dbReference type="ARBA" id="ARBA00022759"/>
    </source>
</evidence>
<dbReference type="PANTHER" id="PTHR38039:SF1">
    <property type="entry name" value="TOXIN YOEB"/>
    <property type="match status" value="1"/>
</dbReference>
<dbReference type="NCBIfam" id="TIGR02116">
    <property type="entry name" value="toxin_Txe_YoeB"/>
    <property type="match status" value="1"/>
</dbReference>
<dbReference type="RefSeq" id="WP_307231797.1">
    <property type="nucleotide sequence ID" value="NZ_JAUSVF010000001.1"/>
</dbReference>
<evidence type="ECO:0000256" key="6">
    <source>
        <dbReference type="ARBA" id="ARBA00030388"/>
    </source>
</evidence>
<reference evidence="7 8" key="1">
    <citation type="submission" date="2023-07" db="EMBL/GenBank/DDBJ databases">
        <title>Genomic Encyclopedia of Type Strains, Phase IV (KMG-IV): sequencing the most valuable type-strain genomes for metagenomic binning, comparative biology and taxonomic classification.</title>
        <authorList>
            <person name="Goeker M."/>
        </authorList>
    </citation>
    <scope>NUCLEOTIDE SEQUENCE [LARGE SCALE GENOMIC DNA]</scope>
    <source>
        <strain evidence="7 8">DSM 1112</strain>
    </source>
</reference>
<keyword evidence="2" id="KW-1277">Toxin-antitoxin system</keyword>
<keyword evidence="8" id="KW-1185">Reference proteome</keyword>